<dbReference type="Proteomes" id="UP001610446">
    <property type="component" value="Unassembled WGS sequence"/>
</dbReference>
<dbReference type="Gene3D" id="1.20.1720.10">
    <property type="entry name" value="Multidrug resistance protein D"/>
    <property type="match status" value="1"/>
</dbReference>
<dbReference type="Pfam" id="PF07690">
    <property type="entry name" value="MFS_1"/>
    <property type="match status" value="1"/>
</dbReference>
<evidence type="ECO:0000256" key="3">
    <source>
        <dbReference type="ARBA" id="ARBA00022692"/>
    </source>
</evidence>
<feature type="transmembrane region" description="Helical" evidence="6">
    <location>
        <begin position="107"/>
        <end position="132"/>
    </location>
</feature>
<proteinExistence type="predicted"/>
<evidence type="ECO:0000256" key="5">
    <source>
        <dbReference type="ARBA" id="ARBA00023136"/>
    </source>
</evidence>
<dbReference type="EMBL" id="JBFXLU010000041">
    <property type="protein sequence ID" value="KAL2849873.1"/>
    <property type="molecule type" value="Genomic_DNA"/>
</dbReference>
<evidence type="ECO:0000256" key="2">
    <source>
        <dbReference type="ARBA" id="ARBA00022448"/>
    </source>
</evidence>
<keyword evidence="9" id="KW-1185">Reference proteome</keyword>
<evidence type="ECO:0000256" key="6">
    <source>
        <dbReference type="SAM" id="Phobius"/>
    </source>
</evidence>
<keyword evidence="5 6" id="KW-0472">Membrane</keyword>
<keyword evidence="3 6" id="KW-0812">Transmembrane</keyword>
<accession>A0ABR4KC64</accession>
<evidence type="ECO:0000313" key="9">
    <source>
        <dbReference type="Proteomes" id="UP001610446"/>
    </source>
</evidence>
<protein>
    <submittedName>
        <fullName evidence="8">Major facilitator superfamily domain-containing protein</fullName>
    </submittedName>
</protein>
<dbReference type="InterPro" id="IPR020846">
    <property type="entry name" value="MFS_dom"/>
</dbReference>
<keyword evidence="2" id="KW-0813">Transport</keyword>
<feature type="domain" description="Major facilitator superfamily (MFS) profile" evidence="7">
    <location>
        <begin position="41"/>
        <end position="141"/>
    </location>
</feature>
<evidence type="ECO:0000256" key="1">
    <source>
        <dbReference type="ARBA" id="ARBA00004141"/>
    </source>
</evidence>
<dbReference type="PANTHER" id="PTHR23502:SF132">
    <property type="entry name" value="POLYAMINE TRANSPORTER 2-RELATED"/>
    <property type="match status" value="1"/>
</dbReference>
<dbReference type="InterPro" id="IPR036259">
    <property type="entry name" value="MFS_trans_sf"/>
</dbReference>
<evidence type="ECO:0000313" key="8">
    <source>
        <dbReference type="EMBL" id="KAL2849873.1"/>
    </source>
</evidence>
<name>A0ABR4KC64_9EURO</name>
<evidence type="ECO:0000256" key="4">
    <source>
        <dbReference type="ARBA" id="ARBA00022989"/>
    </source>
</evidence>
<comment type="caution">
    <text evidence="8">The sequence shown here is derived from an EMBL/GenBank/DDBJ whole genome shotgun (WGS) entry which is preliminary data.</text>
</comment>
<comment type="subcellular location">
    <subcellularLocation>
        <location evidence="1">Membrane</location>
        <topology evidence="1">Multi-pass membrane protein</topology>
    </subcellularLocation>
</comment>
<feature type="transmembrane region" description="Helical" evidence="6">
    <location>
        <begin position="75"/>
        <end position="95"/>
    </location>
</feature>
<organism evidence="8 9">
    <name type="scientific">Aspergillus pseudoustus</name>
    <dbReference type="NCBI Taxonomy" id="1810923"/>
    <lineage>
        <taxon>Eukaryota</taxon>
        <taxon>Fungi</taxon>
        <taxon>Dikarya</taxon>
        <taxon>Ascomycota</taxon>
        <taxon>Pezizomycotina</taxon>
        <taxon>Eurotiomycetes</taxon>
        <taxon>Eurotiomycetidae</taxon>
        <taxon>Eurotiales</taxon>
        <taxon>Aspergillaceae</taxon>
        <taxon>Aspergillus</taxon>
        <taxon>Aspergillus subgen. Nidulantes</taxon>
    </lineage>
</organism>
<sequence>MAYTKTPKSPIQASQTWLDRICLIKRREDPLSHTPLEKHATVTIVTLSAFTAPFPSCILFPSFTTLADHFHTSETRVALTTTVFLIGIAITPLWWGSLSQEYSRRPILLVSFALSAVAAIVCAVADSVSLVIGLRFVEALG</sequence>
<keyword evidence="4 6" id="KW-1133">Transmembrane helix</keyword>
<dbReference type="PANTHER" id="PTHR23502">
    <property type="entry name" value="MAJOR FACILITATOR SUPERFAMILY"/>
    <property type="match status" value="1"/>
</dbReference>
<dbReference type="SUPFAM" id="SSF103473">
    <property type="entry name" value="MFS general substrate transporter"/>
    <property type="match status" value="1"/>
</dbReference>
<dbReference type="PROSITE" id="PS50850">
    <property type="entry name" value="MFS"/>
    <property type="match status" value="1"/>
</dbReference>
<dbReference type="InterPro" id="IPR011701">
    <property type="entry name" value="MFS"/>
</dbReference>
<evidence type="ECO:0000259" key="7">
    <source>
        <dbReference type="PROSITE" id="PS50850"/>
    </source>
</evidence>
<reference evidence="8 9" key="1">
    <citation type="submission" date="2024-07" db="EMBL/GenBank/DDBJ databases">
        <title>Section-level genome sequencing and comparative genomics of Aspergillus sections Usti and Cavernicolus.</title>
        <authorList>
            <consortium name="Lawrence Berkeley National Laboratory"/>
            <person name="Nybo J.L."/>
            <person name="Vesth T.C."/>
            <person name="Theobald S."/>
            <person name="Frisvad J.C."/>
            <person name="Larsen T.O."/>
            <person name="Kjaerboelling I."/>
            <person name="Rothschild-Mancinelli K."/>
            <person name="Lyhne E.K."/>
            <person name="Kogle M.E."/>
            <person name="Barry K."/>
            <person name="Clum A."/>
            <person name="Na H."/>
            <person name="Ledsgaard L."/>
            <person name="Lin J."/>
            <person name="Lipzen A."/>
            <person name="Kuo A."/>
            <person name="Riley R."/>
            <person name="Mondo S."/>
            <person name="Labutti K."/>
            <person name="Haridas S."/>
            <person name="Pangalinan J."/>
            <person name="Salamov A.A."/>
            <person name="Simmons B.A."/>
            <person name="Magnuson J.K."/>
            <person name="Chen J."/>
            <person name="Drula E."/>
            <person name="Henrissat B."/>
            <person name="Wiebenga A."/>
            <person name="Lubbers R.J."/>
            <person name="Gomes A.C."/>
            <person name="Makela M.R."/>
            <person name="Stajich J."/>
            <person name="Grigoriev I.V."/>
            <person name="Mortensen U.H."/>
            <person name="De Vries R.P."/>
            <person name="Baker S.E."/>
            <person name="Andersen M.R."/>
        </authorList>
    </citation>
    <scope>NUCLEOTIDE SEQUENCE [LARGE SCALE GENOMIC DNA]</scope>
    <source>
        <strain evidence="8 9">CBS 123904</strain>
    </source>
</reference>
<gene>
    <name evidence="8" type="ORF">BJY01DRAFT_245808</name>
</gene>
<feature type="transmembrane region" description="Helical" evidence="6">
    <location>
        <begin position="40"/>
        <end position="63"/>
    </location>
</feature>